<dbReference type="GO" id="GO:0005634">
    <property type="term" value="C:nucleus"/>
    <property type="evidence" value="ECO:0007669"/>
    <property type="project" value="TreeGrafter"/>
</dbReference>
<name>A0A3R7GZK3_9STRA</name>
<dbReference type="GO" id="GO:0000724">
    <property type="term" value="P:double-strand break repair via homologous recombination"/>
    <property type="evidence" value="ECO:0007669"/>
    <property type="project" value="TreeGrafter"/>
</dbReference>
<evidence type="ECO:0000313" key="2">
    <source>
        <dbReference type="EMBL" id="KAG2528915.1"/>
    </source>
</evidence>
<protein>
    <recommendedName>
        <fullName evidence="1">DNA polymerase zeta catalytic subunit N-terminal domain-containing protein</fullName>
    </recommendedName>
</protein>
<dbReference type="EMBL" id="MBDN02000057">
    <property type="protein sequence ID" value="RLN82266.1"/>
    <property type="molecule type" value="Genomic_DNA"/>
</dbReference>
<dbReference type="InterPro" id="IPR030559">
    <property type="entry name" value="PolZ_Rev3"/>
</dbReference>
<dbReference type="EMBL" id="JPWV03000034">
    <property type="protein sequence ID" value="KAG2528915.1"/>
    <property type="molecule type" value="Genomic_DNA"/>
</dbReference>
<feature type="domain" description="DNA polymerase zeta catalytic subunit N-terminal" evidence="1">
    <location>
        <begin position="9"/>
        <end position="64"/>
    </location>
</feature>
<gene>
    <name evidence="3" type="ORF">BBI17_003183</name>
    <name evidence="4" type="ORF">BBO99_00003040</name>
    <name evidence="2" type="ORF">JM16_000983</name>
</gene>
<dbReference type="Proteomes" id="UP000785171">
    <property type="component" value="Unassembled WGS sequence"/>
</dbReference>
<dbReference type="Gene3D" id="3.30.342.10">
    <property type="entry name" value="DNA Polymerase, chain B, domain 1"/>
    <property type="match status" value="2"/>
</dbReference>
<evidence type="ECO:0000313" key="4">
    <source>
        <dbReference type="EMBL" id="RLN82266.1"/>
    </source>
</evidence>
<dbReference type="SUPFAM" id="SSF53098">
    <property type="entry name" value="Ribonuclease H-like"/>
    <property type="match status" value="1"/>
</dbReference>
<dbReference type="STRING" id="325452.A0A3R7GZK3"/>
<evidence type="ECO:0000259" key="1">
    <source>
        <dbReference type="Pfam" id="PF24065"/>
    </source>
</evidence>
<accession>A0A3R7GZK3</accession>
<organism evidence="4 5">
    <name type="scientific">Phytophthora kernoviae</name>
    <dbReference type="NCBI Taxonomy" id="325452"/>
    <lineage>
        <taxon>Eukaryota</taxon>
        <taxon>Sar</taxon>
        <taxon>Stramenopiles</taxon>
        <taxon>Oomycota</taxon>
        <taxon>Peronosporomycetes</taxon>
        <taxon>Peronosporales</taxon>
        <taxon>Peronosporaceae</taxon>
        <taxon>Phytophthora</taxon>
    </lineage>
</organism>
<proteinExistence type="predicted"/>
<evidence type="ECO:0000313" key="3">
    <source>
        <dbReference type="EMBL" id="RLN06421.1"/>
    </source>
</evidence>
<dbReference type="Proteomes" id="UP000285883">
    <property type="component" value="Unassembled WGS sequence"/>
</dbReference>
<comment type="caution">
    <text evidence="4">The sequence shown here is derived from an EMBL/GenBank/DDBJ whole genome shotgun (WGS) entry which is preliminary data.</text>
</comment>
<sequence length="130" mass="14599">MTHDDTEGLRVEVVVVDHYMNPPLPAGAIEKLPVSTCYLRAREVPVIRIFGATPAGQKTLVHVHGMLIVQGTPFYGYHPEPKLFVQIFLYNPRVMASVVQLVESGCIGERKFQPYEAHVPFLLQVFCLSH</sequence>
<reference evidence="5 6" key="2">
    <citation type="submission" date="2018-07" db="EMBL/GenBank/DDBJ databases">
        <title>Genome sequencing of oomycete isolates from Chile give support for New Zealand origin for Phytophthora kernoviae and make available the first Nothophytophthora sp. genome.</title>
        <authorList>
            <person name="Studholme D.J."/>
            <person name="Sanfuentes E."/>
            <person name="Panda P."/>
            <person name="Hill R."/>
            <person name="Sambles C."/>
            <person name="Grant M."/>
            <person name="Williams N.M."/>
            <person name="Mcdougal R.L."/>
        </authorList>
    </citation>
    <scope>NUCLEOTIDE SEQUENCE [LARGE SCALE GENOMIC DNA]</scope>
    <source>
        <strain evidence="3">Chile2</strain>
        <strain evidence="4">Chile4</strain>
    </source>
</reference>
<evidence type="ECO:0000313" key="6">
    <source>
        <dbReference type="Proteomes" id="UP000285883"/>
    </source>
</evidence>
<dbReference type="Proteomes" id="UP000285624">
    <property type="component" value="Unassembled WGS sequence"/>
</dbReference>
<reference evidence="2" key="3">
    <citation type="submission" date="2020-06" db="EMBL/GenBank/DDBJ databases">
        <authorList>
            <person name="Studholme D.J."/>
        </authorList>
    </citation>
    <scope>NUCLEOTIDE SEQUENCE</scope>
    <source>
        <strain evidence="2">NZFS 2646</strain>
    </source>
</reference>
<dbReference type="GO" id="GO:0042276">
    <property type="term" value="P:error-prone translesion synthesis"/>
    <property type="evidence" value="ECO:0007669"/>
    <property type="project" value="TreeGrafter"/>
</dbReference>
<dbReference type="InterPro" id="IPR012337">
    <property type="entry name" value="RNaseH-like_sf"/>
</dbReference>
<evidence type="ECO:0000313" key="5">
    <source>
        <dbReference type="Proteomes" id="UP000285624"/>
    </source>
</evidence>
<keyword evidence="5" id="KW-1185">Reference proteome</keyword>
<dbReference type="GO" id="GO:0003887">
    <property type="term" value="F:DNA-directed DNA polymerase activity"/>
    <property type="evidence" value="ECO:0007669"/>
    <property type="project" value="UniProtKB-EC"/>
</dbReference>
<dbReference type="InterPro" id="IPR056447">
    <property type="entry name" value="REV3_N"/>
</dbReference>
<dbReference type="EMBL" id="MAYM02001961">
    <property type="protein sequence ID" value="RLN06421.1"/>
    <property type="molecule type" value="Genomic_DNA"/>
</dbReference>
<dbReference type="PANTHER" id="PTHR45812:SF1">
    <property type="entry name" value="DNA POLYMERASE ZETA CATALYTIC SUBUNIT"/>
    <property type="match status" value="1"/>
</dbReference>
<dbReference type="Pfam" id="PF24065">
    <property type="entry name" value="REV3_N"/>
    <property type="match status" value="1"/>
</dbReference>
<dbReference type="PANTHER" id="PTHR45812">
    <property type="entry name" value="DNA POLYMERASE ZETA CATALYTIC SUBUNIT"/>
    <property type="match status" value="1"/>
</dbReference>
<dbReference type="GO" id="GO:0016035">
    <property type="term" value="C:zeta DNA polymerase complex"/>
    <property type="evidence" value="ECO:0007669"/>
    <property type="project" value="InterPro"/>
</dbReference>
<dbReference type="AlphaFoldDB" id="A0A3R7GZK3"/>
<reference evidence="2" key="1">
    <citation type="journal article" date="2015" name="Genom Data">
        <title>Genome sequences of six Phytophthora species associated with forests in New Zealand.</title>
        <authorList>
            <person name="Studholme D.J."/>
            <person name="McDougal R.L."/>
            <person name="Sambles C."/>
            <person name="Hansen E."/>
            <person name="Hardy G."/>
            <person name="Grant M."/>
            <person name="Ganley R.J."/>
            <person name="Williams N.M."/>
        </authorList>
    </citation>
    <scope>NUCLEOTIDE SEQUENCE</scope>
    <source>
        <strain evidence="2">NZFS 2646</strain>
    </source>
</reference>